<feature type="domain" description="Fumarate lyase N-terminal" evidence="1">
    <location>
        <begin position="9"/>
        <end position="110"/>
    </location>
</feature>
<dbReference type="SUPFAM" id="SSF48557">
    <property type="entry name" value="L-aspartase-like"/>
    <property type="match status" value="1"/>
</dbReference>
<dbReference type="Proteomes" id="UP000887540">
    <property type="component" value="Unplaced"/>
</dbReference>
<proteinExistence type="predicted"/>
<feature type="domain" description="AB hydrolase-1" evidence="2">
    <location>
        <begin position="246"/>
        <end position="448"/>
    </location>
</feature>
<dbReference type="Pfam" id="PF00561">
    <property type="entry name" value="Abhydrolase_1"/>
    <property type="match status" value="1"/>
</dbReference>
<dbReference type="Gene3D" id="3.40.50.1820">
    <property type="entry name" value="alpha/beta hydrolase"/>
    <property type="match status" value="1"/>
</dbReference>
<keyword evidence="3" id="KW-1185">Reference proteome</keyword>
<dbReference type="PANTHER" id="PTHR43172">
    <property type="entry name" value="ADENYLOSUCCINATE LYASE"/>
    <property type="match status" value="1"/>
</dbReference>
<dbReference type="InterPro" id="IPR029058">
    <property type="entry name" value="AB_hydrolase_fold"/>
</dbReference>
<dbReference type="WBParaSite" id="ACRNAN_scaffold18874.g14390.t1">
    <property type="protein sequence ID" value="ACRNAN_scaffold18874.g14390.t1"/>
    <property type="gene ID" value="ACRNAN_scaffold18874.g14390"/>
</dbReference>
<evidence type="ECO:0000313" key="3">
    <source>
        <dbReference type="Proteomes" id="UP000887540"/>
    </source>
</evidence>
<protein>
    <submittedName>
        <fullName evidence="4">3-carboxy-cis,cis-muconate cycloisomerase</fullName>
    </submittedName>
</protein>
<dbReference type="Gene3D" id="1.20.200.10">
    <property type="entry name" value="Fumarase/aspartase (Central domain)"/>
    <property type="match status" value="1"/>
</dbReference>
<accession>A0A914D4N1</accession>
<dbReference type="PROSITE" id="PS00163">
    <property type="entry name" value="FUMARATE_LYASES"/>
    <property type="match status" value="1"/>
</dbReference>
<dbReference type="InterPro" id="IPR022761">
    <property type="entry name" value="Fumarate_lyase_N"/>
</dbReference>
<sequence>AQLGGAGGTLASAVVLSDPATARELPAAFAAQLALAAPAAPWHVERRPVTRLGDALVAVTDALGVIAADVATASRTEIGELSEGVGGGSSAMPQKRNPAASVLVRSAALRAPQLAATLHLAAAGAVDERPDGAWHAEWPALRELLRVALGAARTAAALTAGLVVDLDAVARTLALSDGLIVAERLSAELAPLIGADTVAAAIAGATTGGDLRTLLEAPLAARGLRVDLDDLLDPARYLGLAAAFNTLPALAERFRVIAWDLPGHGDAPSPAAPFTVGELADAVADLIRAHGGHALYAGVSLGGATGLELLLRHPGLVDAAAIVASGALLATPESWHERAATVRAQSTSALIIGSAQRWFAPESMAREPELSGRLLHALQDADDEGYAACCEALAAYDVSARLGEIDTPVLALWGRHDQVAPEAKARQIAEGVADGRAAVIEDAAHLPPAEQPAATAAALIAFLTPHARKAQP</sequence>
<name>A0A914D4N1_9BILA</name>
<dbReference type="GO" id="GO:0003824">
    <property type="term" value="F:catalytic activity"/>
    <property type="evidence" value="ECO:0007669"/>
    <property type="project" value="InterPro"/>
</dbReference>
<evidence type="ECO:0000313" key="4">
    <source>
        <dbReference type="WBParaSite" id="ACRNAN_scaffold18874.g14390.t1"/>
    </source>
</evidence>
<dbReference type="InterPro" id="IPR008948">
    <property type="entry name" value="L-Aspartase-like"/>
</dbReference>
<dbReference type="Pfam" id="PF00206">
    <property type="entry name" value="Lyase_1"/>
    <property type="match status" value="1"/>
</dbReference>
<dbReference type="SUPFAM" id="SSF53474">
    <property type="entry name" value="alpha/beta-Hydrolases"/>
    <property type="match status" value="1"/>
</dbReference>
<dbReference type="PANTHER" id="PTHR43172:SF2">
    <property type="entry name" value="ADENYLOSUCCINATE LYASE C-TERMINAL DOMAIN-CONTAINING PROTEIN"/>
    <property type="match status" value="1"/>
</dbReference>
<evidence type="ECO:0000259" key="1">
    <source>
        <dbReference type="Pfam" id="PF00206"/>
    </source>
</evidence>
<reference evidence="4" key="1">
    <citation type="submission" date="2022-11" db="UniProtKB">
        <authorList>
            <consortium name="WormBaseParasite"/>
        </authorList>
    </citation>
    <scope>IDENTIFICATION</scope>
</reference>
<evidence type="ECO:0000259" key="2">
    <source>
        <dbReference type="Pfam" id="PF00561"/>
    </source>
</evidence>
<dbReference type="InterPro" id="IPR000073">
    <property type="entry name" value="AB_hydrolase_1"/>
</dbReference>
<organism evidence="3 4">
    <name type="scientific">Acrobeloides nanus</name>
    <dbReference type="NCBI Taxonomy" id="290746"/>
    <lineage>
        <taxon>Eukaryota</taxon>
        <taxon>Metazoa</taxon>
        <taxon>Ecdysozoa</taxon>
        <taxon>Nematoda</taxon>
        <taxon>Chromadorea</taxon>
        <taxon>Rhabditida</taxon>
        <taxon>Tylenchina</taxon>
        <taxon>Cephalobomorpha</taxon>
        <taxon>Cephaloboidea</taxon>
        <taxon>Cephalobidae</taxon>
        <taxon>Acrobeloides</taxon>
    </lineage>
</organism>
<dbReference type="InterPro" id="IPR020557">
    <property type="entry name" value="Fumarate_lyase_CS"/>
</dbReference>
<dbReference type="PRINTS" id="PR00111">
    <property type="entry name" value="ABHYDROLASE"/>
</dbReference>
<dbReference type="AlphaFoldDB" id="A0A914D4N1"/>